<gene>
    <name evidence="2" type="ORF">g.32614</name>
</gene>
<accession>A0A1B6FAV7</accession>
<dbReference type="EMBL" id="GECZ01022508">
    <property type="protein sequence ID" value="JAS47261.1"/>
    <property type="molecule type" value="Transcribed_RNA"/>
</dbReference>
<reference evidence="2" key="1">
    <citation type="submission" date="2015-11" db="EMBL/GenBank/DDBJ databases">
        <title>De novo transcriptome assembly of four potential Pierce s Disease insect vectors from Arizona vineyards.</title>
        <authorList>
            <person name="Tassone E.E."/>
        </authorList>
    </citation>
    <scope>NUCLEOTIDE SEQUENCE</scope>
</reference>
<evidence type="ECO:0000256" key="1">
    <source>
        <dbReference type="SAM" id="MobiDB-lite"/>
    </source>
</evidence>
<evidence type="ECO:0000313" key="2">
    <source>
        <dbReference type="EMBL" id="JAS47261.1"/>
    </source>
</evidence>
<protein>
    <submittedName>
        <fullName evidence="2">Uncharacterized protein</fullName>
    </submittedName>
</protein>
<sequence>KRKTSLPRLVMDDPDEFLVDAGVPLNSATEVVKRIPTPRPVHRPLLLSDLEESNSEHKASTRILPALTTSRPTLTNKNINLNYRPSSLPVKKANFKPLSNEEIEKELLLPEKEIMSDSIHPYTPRTSDRLKYSGRTTRTSKKENKRYSMDVGVISNIRTETRSGNVNKRYSLDVDAKKDVGNKKSMSCINNNTLMSPKLGSTRSGIVRPQSCVLETEKVNHSKRSMSVENLPPKVTRLTSRLPVRATDPKPSKPK</sequence>
<name>A0A1B6FAV7_9HEMI</name>
<dbReference type="AlphaFoldDB" id="A0A1B6FAV7"/>
<feature type="region of interest" description="Disordered" evidence="1">
    <location>
        <begin position="220"/>
        <end position="255"/>
    </location>
</feature>
<feature type="non-terminal residue" evidence="2">
    <location>
        <position position="1"/>
    </location>
</feature>
<proteinExistence type="predicted"/>
<organism evidence="2">
    <name type="scientific">Cuerna arida</name>
    <dbReference type="NCBI Taxonomy" id="1464854"/>
    <lineage>
        <taxon>Eukaryota</taxon>
        <taxon>Metazoa</taxon>
        <taxon>Ecdysozoa</taxon>
        <taxon>Arthropoda</taxon>
        <taxon>Hexapoda</taxon>
        <taxon>Insecta</taxon>
        <taxon>Pterygota</taxon>
        <taxon>Neoptera</taxon>
        <taxon>Paraneoptera</taxon>
        <taxon>Hemiptera</taxon>
        <taxon>Auchenorrhyncha</taxon>
        <taxon>Membracoidea</taxon>
        <taxon>Cicadellidae</taxon>
        <taxon>Cicadellinae</taxon>
        <taxon>Proconiini</taxon>
        <taxon>Cuerna</taxon>
    </lineage>
</organism>